<evidence type="ECO:0000259" key="3">
    <source>
        <dbReference type="Pfam" id="PF02916"/>
    </source>
</evidence>
<keyword evidence="2" id="KW-0812">Transmembrane</keyword>
<evidence type="ECO:0000259" key="4">
    <source>
        <dbReference type="Pfam" id="PF03816"/>
    </source>
</evidence>
<dbReference type="NCBIfam" id="TIGR00350">
    <property type="entry name" value="lytR_cpsA_psr"/>
    <property type="match status" value="1"/>
</dbReference>
<feature type="domain" description="Cell envelope-related transcriptional attenuator" evidence="4">
    <location>
        <begin position="251"/>
        <end position="395"/>
    </location>
</feature>
<sequence>MSTRSRKNKKTSRRGNGTFTIINFVLLTLYTILSIIVGLMMYSYNFLAFHHINLMISCALVALFFLALLLVIKKKAKLFTMIGLILANLALAIMLYTFKSTIDLTAQMNKTAAFSEVEMSVVVPKDSRISTIKEVDSLEAPKKADESNISELLNHLESVKKVSPQTKEVASYQDAYQDLKDGTAKAMVMNSAYQALIEQNDANYKDKVKTIYTYKIKKNIKSTDKPLNKSGVYNLYISGIDTYGAISTVSRSDVNIIMTVNMNTHKVLLTTTPRDSYVKIPDGGGDQYDKLTHAGIYGVETSMKTLENLYGIQIDNYARINFTTFADLIDLLGGIDVQNDTAFSANGYDFPKGTIALNSKQALVFVRERHALEGGDNDRGKNQEKVITAIINKLSTIKSPSQASAIITGLQNSVQTNLSLNQMMTIANSQLENKDSFSVTSQDVTGTGSTGQLPSYAMPGSALYMYKLDDASVNQAKEAIKAIMEGNE</sequence>
<dbReference type="Pfam" id="PF03816">
    <property type="entry name" value="LytR_cpsA_psr"/>
    <property type="match status" value="1"/>
</dbReference>
<dbReference type="PANTHER" id="PTHR33392:SF6">
    <property type="entry name" value="POLYISOPRENYL-TEICHOIC ACID--PEPTIDOGLYCAN TEICHOIC ACID TRANSFERASE TAGU"/>
    <property type="match status" value="1"/>
</dbReference>
<feature type="domain" description="DNA polymerase processivity factor" evidence="3">
    <location>
        <begin position="74"/>
        <end position="189"/>
    </location>
</feature>
<keyword evidence="2" id="KW-1133">Transmembrane helix</keyword>
<comment type="caution">
    <text evidence="5">The sequence shown here is derived from an EMBL/GenBank/DDBJ whole genome shotgun (WGS) entry which is preliminary data.</text>
</comment>
<dbReference type="EMBL" id="LZDD01000001">
    <property type="protein sequence ID" value="OJF72332.1"/>
    <property type="molecule type" value="Genomic_DNA"/>
</dbReference>
<proteinExistence type="inferred from homology"/>
<dbReference type="InterPro" id="IPR004190">
    <property type="entry name" value="DNA_pol_proc_fac"/>
</dbReference>
<dbReference type="InterPro" id="IPR004474">
    <property type="entry name" value="LytR_CpsA_psr"/>
</dbReference>
<evidence type="ECO:0000256" key="2">
    <source>
        <dbReference type="SAM" id="Phobius"/>
    </source>
</evidence>
<evidence type="ECO:0000313" key="5">
    <source>
        <dbReference type="EMBL" id="OJF72332.1"/>
    </source>
</evidence>
<dbReference type="Pfam" id="PF02916">
    <property type="entry name" value="DNA_PPF"/>
    <property type="match status" value="1"/>
</dbReference>
<protein>
    <submittedName>
        <fullName evidence="5">LytR family transcriptional regulator</fullName>
    </submittedName>
</protein>
<keyword evidence="2" id="KW-0472">Membrane</keyword>
<dbReference type="RefSeq" id="WP_071792987.1">
    <property type="nucleotide sequence ID" value="NZ_LZDD01000001.1"/>
</dbReference>
<evidence type="ECO:0000313" key="6">
    <source>
        <dbReference type="Proteomes" id="UP000182015"/>
    </source>
</evidence>
<dbReference type="Proteomes" id="UP000182015">
    <property type="component" value="Unassembled WGS sequence"/>
</dbReference>
<feature type="transmembrane region" description="Helical" evidence="2">
    <location>
        <begin position="78"/>
        <end position="98"/>
    </location>
</feature>
<dbReference type="PANTHER" id="PTHR33392">
    <property type="entry name" value="POLYISOPRENYL-TEICHOIC ACID--PEPTIDOGLYCAN TEICHOIC ACID TRANSFERASE TAGU"/>
    <property type="match status" value="1"/>
</dbReference>
<dbReference type="STRING" id="1856638.A9Q68_01955"/>
<organism evidence="5 6">
    <name type="scientific">Streptococcus bovimastitidis</name>
    <dbReference type="NCBI Taxonomy" id="1856638"/>
    <lineage>
        <taxon>Bacteria</taxon>
        <taxon>Bacillati</taxon>
        <taxon>Bacillota</taxon>
        <taxon>Bacilli</taxon>
        <taxon>Lactobacillales</taxon>
        <taxon>Streptococcaceae</taxon>
        <taxon>Streptococcus</taxon>
    </lineage>
</organism>
<dbReference type="InterPro" id="IPR050922">
    <property type="entry name" value="LytR/CpsA/Psr_CW_biosynth"/>
</dbReference>
<dbReference type="AlphaFoldDB" id="A0A1L8MNK8"/>
<dbReference type="SUPFAM" id="SSF53850">
    <property type="entry name" value="Periplasmic binding protein-like II"/>
    <property type="match status" value="1"/>
</dbReference>
<accession>A0A1L8MNK8</accession>
<name>A0A1L8MNK8_9STRE</name>
<dbReference type="GO" id="GO:0006260">
    <property type="term" value="P:DNA replication"/>
    <property type="evidence" value="ECO:0007669"/>
    <property type="project" value="InterPro"/>
</dbReference>
<dbReference type="Gene3D" id="3.40.630.190">
    <property type="entry name" value="LCP protein"/>
    <property type="match status" value="1"/>
</dbReference>
<evidence type="ECO:0000256" key="1">
    <source>
        <dbReference type="ARBA" id="ARBA00006068"/>
    </source>
</evidence>
<gene>
    <name evidence="5" type="ORF">A9Q68_01955</name>
</gene>
<dbReference type="Gene3D" id="3.40.190.10">
    <property type="entry name" value="Periplasmic binding protein-like II"/>
    <property type="match status" value="1"/>
</dbReference>
<dbReference type="OrthoDB" id="27330at2"/>
<feature type="transmembrane region" description="Helical" evidence="2">
    <location>
        <begin position="48"/>
        <end position="71"/>
    </location>
</feature>
<feature type="transmembrane region" description="Helical" evidence="2">
    <location>
        <begin position="21"/>
        <end position="42"/>
    </location>
</feature>
<keyword evidence="6" id="KW-1185">Reference proteome</keyword>
<comment type="similarity">
    <text evidence="1">Belongs to the LytR/CpsA/Psr (LCP) family.</text>
</comment>
<reference evidence="6" key="1">
    <citation type="submission" date="2016-06" db="EMBL/GenBank/DDBJ databases">
        <authorList>
            <person name="de Vries S.P.W."/>
            <person name="Hadjirin N.F."/>
            <person name="Lay E.M."/>
            <person name="Zadoks R.N."/>
            <person name="Peacock S.J."/>
            <person name="Parkhill J."/>
            <person name="Grant A.J."/>
            <person name="Mcdougall S."/>
            <person name="Holmes M.A."/>
        </authorList>
    </citation>
    <scope>NUCLEOTIDE SEQUENCE [LARGE SCALE GENOMIC DNA]</scope>
    <source>
        <strain evidence="6">NZ1587</strain>
    </source>
</reference>